<dbReference type="Pfam" id="PF04245">
    <property type="entry name" value="NA37"/>
    <property type="match status" value="1"/>
</dbReference>
<evidence type="ECO:0000313" key="4">
    <source>
        <dbReference type="EMBL" id="EIJ31944.1"/>
    </source>
</evidence>
<reference evidence="4 5" key="1">
    <citation type="submission" date="2012-04" db="EMBL/GenBank/DDBJ databases">
        <authorList>
            <person name="Durkin A.S."/>
            <person name="McCorrison J."/>
            <person name="Torralba M."/>
            <person name="Gillis M."/>
            <person name="Methe B."/>
            <person name="Sutton G."/>
            <person name="Nelson K.E."/>
        </authorList>
    </citation>
    <scope>NUCLEOTIDE SEQUENCE [LARGE SCALE GENOMIC DNA]</scope>
    <source>
        <strain evidence="4 5">HK2019</strain>
    </source>
</reference>
<comment type="subcellular location">
    <subcellularLocation>
        <location evidence="1">Cytoplasm</location>
        <location evidence="1">Nucleoid</location>
    </subcellularLocation>
</comment>
<evidence type="ECO:0000256" key="1">
    <source>
        <dbReference type="ARBA" id="ARBA00004453"/>
    </source>
</evidence>
<name>A0ABN0EXR6_HAEPA</name>
<proteinExistence type="inferred from homology"/>
<accession>A0ABN0EXR6</accession>
<evidence type="ECO:0000256" key="2">
    <source>
        <dbReference type="ARBA" id="ARBA00009035"/>
    </source>
</evidence>
<protein>
    <submittedName>
        <fullName evidence="4">Nucleoid-associated protein NdpA</fullName>
    </submittedName>
</protein>
<dbReference type="EMBL" id="AJTC01000004">
    <property type="protein sequence ID" value="EIJ31944.1"/>
    <property type="molecule type" value="Genomic_DNA"/>
</dbReference>
<comment type="caution">
    <text evidence="4">The sequence shown here is derived from an EMBL/GenBank/DDBJ whole genome shotgun (WGS) entry which is preliminary data.</text>
</comment>
<evidence type="ECO:0000256" key="3">
    <source>
        <dbReference type="ARBA" id="ARBA00022490"/>
    </source>
</evidence>
<organism evidence="4 5">
    <name type="scientific">Haemophilus parainfluenzae HK2019</name>
    <dbReference type="NCBI Taxonomy" id="1095746"/>
    <lineage>
        <taxon>Bacteria</taxon>
        <taxon>Pseudomonadati</taxon>
        <taxon>Pseudomonadota</taxon>
        <taxon>Gammaproteobacteria</taxon>
        <taxon>Pasteurellales</taxon>
        <taxon>Pasteurellaceae</taxon>
        <taxon>Haemophilus</taxon>
    </lineage>
</organism>
<dbReference type="InterPro" id="IPR007358">
    <property type="entry name" value="Nucleoid_associated_NdpA"/>
</dbReference>
<dbReference type="PANTHER" id="PTHR38772">
    <property type="match status" value="1"/>
</dbReference>
<evidence type="ECO:0000313" key="5">
    <source>
        <dbReference type="Proteomes" id="UP000003778"/>
    </source>
</evidence>
<sequence>MTVQIQAGIIHQIKKAQNTPAAAASLQLQQQLHSTSNTHLTTFVDYAEQQLQKTGKNSSISGGFGIQHTLSKVLADSYFTKTGQIDYLQLSKDIAQGLYYFVTQKAATTGEYVPIVFYCVDNTDYLLISLISLNKYINIDAQGEFSDTSVIDNDALKVGIKINLTQMAAHYALPNDEQPESYYIQWIQRGNSKLPDYIQDFIPVGERIDNGKITSTLLKNIKNYTASVFNDPKIRHKVETDVVTLLRNKFERGESVHIEDDIDALLDSALTTHGLDTQPKFCDYRKENNIVLDSSFKVDSSKLKPYEKFDLSLSNKGILIKGDMGQLGESIFVIKDESNDKKYLQIELDQKEFDQITQRYESLLQ</sequence>
<keyword evidence="5" id="KW-1185">Reference proteome</keyword>
<keyword evidence="3" id="KW-0963">Cytoplasm</keyword>
<gene>
    <name evidence="4" type="primary">ndpA_2</name>
    <name evidence="4" type="ORF">HMPREF1119_1324</name>
</gene>
<dbReference type="PANTHER" id="PTHR38772:SF1">
    <property type="entry name" value="NUCLEOID-ASSOCIATED PROTEIN YEJK"/>
    <property type="match status" value="1"/>
</dbReference>
<dbReference type="RefSeq" id="WP_005697626.1">
    <property type="nucleotide sequence ID" value="NZ_AJTC01000004.1"/>
</dbReference>
<comment type="similarity">
    <text evidence="2">Belongs to the YejK family.</text>
</comment>
<dbReference type="Proteomes" id="UP000003778">
    <property type="component" value="Unassembled WGS sequence"/>
</dbReference>